<dbReference type="RefSeq" id="WP_187966013.1">
    <property type="nucleotide sequence ID" value="NZ_JACVDC010000039.1"/>
</dbReference>
<dbReference type="GO" id="GO:0005507">
    <property type="term" value="F:copper ion binding"/>
    <property type="evidence" value="ECO:0007669"/>
    <property type="project" value="TreeGrafter"/>
</dbReference>
<sequence length="244" mass="26882">MIVEICASSFLSARNAQQAGADRIELCTELGVGGITPSYGLIRKVTEELDIPVHVLIRPRSGSFCYDRDEFDIMKRDIVFCREAGCSGIVSGVLTADNELDVERTKELKELAGPLIFTFHRAIDWVSDPLEIADKLKEIGVNRILTSGQKATAALGMDTLVRLMEHCGGRPVIMPGGGINADNVLDFVRNGFTEIHFSATTLQRVLDQTPEISMNSPRFLDETNVTVSDGEKIETIISRIRREA</sequence>
<keyword evidence="4" id="KW-1185">Reference proteome</keyword>
<dbReference type="HAMAP" id="MF_00795">
    <property type="entry name" value="CutC"/>
    <property type="match status" value="1"/>
</dbReference>
<comment type="caution">
    <text evidence="2">Once thought to be involved in copper homeostasis, experiments in E.coli have shown this is not the case.</text>
</comment>
<reference evidence="3 4" key="1">
    <citation type="submission" date="2020-09" db="EMBL/GenBank/DDBJ databases">
        <title>Sinomicrobium weinanense sp. nov., a halophilic bacteria isolated from saline-alkali soil.</title>
        <authorList>
            <person name="Wu P."/>
            <person name="Ren H."/>
            <person name="Mei Y."/>
            <person name="Liang Y."/>
            <person name="Chen Z."/>
        </authorList>
    </citation>
    <scope>NUCLEOTIDE SEQUENCE [LARGE SCALE GENOMIC DNA]</scope>
    <source>
        <strain evidence="3 4">FJxs</strain>
    </source>
</reference>
<dbReference type="Gene3D" id="3.20.20.380">
    <property type="entry name" value="Copper homeostasis (CutC) domain"/>
    <property type="match status" value="1"/>
</dbReference>
<organism evidence="3 4">
    <name type="scientific">Sinomicrobium weinanense</name>
    <dbReference type="NCBI Taxonomy" id="2842200"/>
    <lineage>
        <taxon>Bacteria</taxon>
        <taxon>Pseudomonadati</taxon>
        <taxon>Bacteroidota</taxon>
        <taxon>Flavobacteriia</taxon>
        <taxon>Flavobacteriales</taxon>
        <taxon>Flavobacteriaceae</taxon>
        <taxon>Sinomicrobium</taxon>
    </lineage>
</organism>
<dbReference type="InterPro" id="IPR005627">
    <property type="entry name" value="CutC-like"/>
</dbReference>
<accession>A0A926Q4A4</accession>
<name>A0A926Q4A4_9FLAO</name>
<gene>
    <name evidence="2" type="primary">cutC</name>
    <name evidence="3" type="ORF">IBL28_12900</name>
</gene>
<keyword evidence="2" id="KW-0963">Cytoplasm</keyword>
<dbReference type="Proteomes" id="UP000653730">
    <property type="component" value="Unassembled WGS sequence"/>
</dbReference>
<dbReference type="AlphaFoldDB" id="A0A926Q4A4"/>
<comment type="subcellular location">
    <subcellularLocation>
        <location evidence="2">Cytoplasm</location>
    </subcellularLocation>
</comment>
<dbReference type="SUPFAM" id="SSF110395">
    <property type="entry name" value="CutC-like"/>
    <property type="match status" value="1"/>
</dbReference>
<dbReference type="EMBL" id="JACVDC010000039">
    <property type="protein sequence ID" value="MBC9796871.1"/>
    <property type="molecule type" value="Genomic_DNA"/>
</dbReference>
<proteinExistence type="inferred from homology"/>
<dbReference type="Pfam" id="PF03932">
    <property type="entry name" value="CutC"/>
    <property type="match status" value="1"/>
</dbReference>
<dbReference type="FunFam" id="3.20.20.380:FF:000001">
    <property type="entry name" value="Copper homeostasis protein CutC"/>
    <property type="match status" value="1"/>
</dbReference>
<dbReference type="GO" id="GO:0005737">
    <property type="term" value="C:cytoplasm"/>
    <property type="evidence" value="ECO:0007669"/>
    <property type="project" value="UniProtKB-SubCell"/>
</dbReference>
<protein>
    <recommendedName>
        <fullName evidence="2">PF03932 family protein CutC</fullName>
    </recommendedName>
</protein>
<evidence type="ECO:0000256" key="2">
    <source>
        <dbReference type="HAMAP-Rule" id="MF_00795"/>
    </source>
</evidence>
<dbReference type="PANTHER" id="PTHR12598:SF0">
    <property type="entry name" value="COPPER HOMEOSTASIS PROTEIN CUTC HOMOLOG"/>
    <property type="match status" value="1"/>
</dbReference>
<comment type="similarity">
    <text evidence="1 2">Belongs to the CutC family.</text>
</comment>
<dbReference type="InterPro" id="IPR036822">
    <property type="entry name" value="CutC-like_dom_sf"/>
</dbReference>
<dbReference type="PANTHER" id="PTHR12598">
    <property type="entry name" value="COPPER HOMEOSTASIS PROTEIN CUTC"/>
    <property type="match status" value="1"/>
</dbReference>
<evidence type="ECO:0000256" key="1">
    <source>
        <dbReference type="ARBA" id="ARBA00007768"/>
    </source>
</evidence>
<evidence type="ECO:0000313" key="4">
    <source>
        <dbReference type="Proteomes" id="UP000653730"/>
    </source>
</evidence>
<evidence type="ECO:0000313" key="3">
    <source>
        <dbReference type="EMBL" id="MBC9796871.1"/>
    </source>
</evidence>
<comment type="caution">
    <text evidence="3">The sequence shown here is derived from an EMBL/GenBank/DDBJ whole genome shotgun (WGS) entry which is preliminary data.</text>
</comment>